<organism evidence="1 2">
    <name type="scientific">Photobacterium lipolyticum</name>
    <dbReference type="NCBI Taxonomy" id="266810"/>
    <lineage>
        <taxon>Bacteria</taxon>
        <taxon>Pseudomonadati</taxon>
        <taxon>Pseudomonadota</taxon>
        <taxon>Gammaproteobacteria</taxon>
        <taxon>Vibrionales</taxon>
        <taxon>Vibrionaceae</taxon>
        <taxon>Photobacterium</taxon>
    </lineage>
</organism>
<gene>
    <name evidence="1" type="ORF">C9I89_07505</name>
</gene>
<reference evidence="1 2" key="1">
    <citation type="submission" date="2018-03" db="EMBL/GenBank/DDBJ databases">
        <title>Whole genome sequencing of Histamine producing bacteria.</title>
        <authorList>
            <person name="Butler K."/>
        </authorList>
    </citation>
    <scope>NUCLEOTIDE SEQUENCE [LARGE SCALE GENOMIC DNA]</scope>
    <source>
        <strain evidence="1 2">DSM 16190</strain>
    </source>
</reference>
<comment type="caution">
    <text evidence="1">The sequence shown here is derived from an EMBL/GenBank/DDBJ whole genome shotgun (WGS) entry which is preliminary data.</text>
</comment>
<accession>A0A2T3N014</accession>
<evidence type="ECO:0000313" key="2">
    <source>
        <dbReference type="Proteomes" id="UP000240904"/>
    </source>
</evidence>
<name>A0A2T3N014_9GAMM</name>
<protein>
    <submittedName>
        <fullName evidence="1">Zinc chelation protein SecC</fullName>
    </submittedName>
</protein>
<dbReference type="AlphaFoldDB" id="A0A2T3N014"/>
<dbReference type="InterPro" id="IPR004027">
    <property type="entry name" value="SEC_C_motif"/>
</dbReference>
<dbReference type="RefSeq" id="WP_107282745.1">
    <property type="nucleotide sequence ID" value="NZ_PYMC01000004.1"/>
</dbReference>
<dbReference type="SUPFAM" id="SSF103642">
    <property type="entry name" value="Sec-C motif"/>
    <property type="match status" value="1"/>
</dbReference>
<proteinExistence type="predicted"/>
<dbReference type="EMBL" id="PYMC01000004">
    <property type="protein sequence ID" value="PSW05592.1"/>
    <property type="molecule type" value="Genomic_DNA"/>
</dbReference>
<dbReference type="NCBIfam" id="TIGR04102">
    <property type="entry name" value="SWIM_PBPRA1643"/>
    <property type="match status" value="1"/>
</dbReference>
<evidence type="ECO:0000313" key="1">
    <source>
        <dbReference type="EMBL" id="PSW05592.1"/>
    </source>
</evidence>
<dbReference type="Pfam" id="PF02810">
    <property type="entry name" value="SEC-C"/>
    <property type="match status" value="1"/>
</dbReference>
<keyword evidence="2" id="KW-1185">Reference proteome</keyword>
<dbReference type="InterPro" id="IPR026368">
    <property type="entry name" value="SWIM_PBPRA1643"/>
</dbReference>
<dbReference type="Gene3D" id="3.10.450.50">
    <property type="match status" value="1"/>
</dbReference>
<dbReference type="OrthoDB" id="570299at2"/>
<dbReference type="Proteomes" id="UP000240904">
    <property type="component" value="Unassembled WGS sequence"/>
</dbReference>
<sequence>MSKFFFKGRIEKKPKHSSYGYNTNRTAKPGSEDFPLSLTVASEERKAEVEVILEENTIFANIEVNADVEENIVDLEALLNKPKTTTFDKTPNRNDPCSCGSGKKFKKCCGK</sequence>